<keyword evidence="2" id="KW-1185">Reference proteome</keyword>
<evidence type="ECO:0000313" key="1">
    <source>
        <dbReference type="EMBL" id="CBI33085.3"/>
    </source>
</evidence>
<gene>
    <name evidence="1" type="ORF">VIT_00s0239g00130</name>
</gene>
<protein>
    <submittedName>
        <fullName evidence="1">Uncharacterized protein</fullName>
    </submittedName>
</protein>
<name>D7TRG1_VITVI</name>
<dbReference type="Proteomes" id="UP000009183">
    <property type="component" value="Unassembled WGS sequence, unordered"/>
</dbReference>
<dbReference type="HOGENOM" id="CLU_3176486_0_0_1"/>
<organism evidence="1 2">
    <name type="scientific">Vitis vinifera</name>
    <name type="common">Grape</name>
    <dbReference type="NCBI Taxonomy" id="29760"/>
    <lineage>
        <taxon>Eukaryota</taxon>
        <taxon>Viridiplantae</taxon>
        <taxon>Streptophyta</taxon>
        <taxon>Embryophyta</taxon>
        <taxon>Tracheophyta</taxon>
        <taxon>Spermatophyta</taxon>
        <taxon>Magnoliopsida</taxon>
        <taxon>eudicotyledons</taxon>
        <taxon>Gunneridae</taxon>
        <taxon>Pentapetalae</taxon>
        <taxon>rosids</taxon>
        <taxon>Vitales</taxon>
        <taxon>Vitaceae</taxon>
        <taxon>Viteae</taxon>
        <taxon>Vitis</taxon>
    </lineage>
</organism>
<reference evidence="2" key="1">
    <citation type="journal article" date="2007" name="Nature">
        <title>The grapevine genome sequence suggests ancestral hexaploidization in major angiosperm phyla.</title>
        <authorList>
            <consortium name="The French-Italian Public Consortium for Grapevine Genome Characterization."/>
            <person name="Jaillon O."/>
            <person name="Aury J.-M."/>
            <person name="Noel B."/>
            <person name="Policriti A."/>
            <person name="Clepet C."/>
            <person name="Casagrande A."/>
            <person name="Choisne N."/>
            <person name="Aubourg S."/>
            <person name="Vitulo N."/>
            <person name="Jubin C."/>
            <person name="Vezzi A."/>
            <person name="Legeai F."/>
            <person name="Hugueney P."/>
            <person name="Dasilva C."/>
            <person name="Horner D."/>
            <person name="Mica E."/>
            <person name="Jublot D."/>
            <person name="Poulain J."/>
            <person name="Bruyere C."/>
            <person name="Billault A."/>
            <person name="Segurens B."/>
            <person name="Gouyvenoux M."/>
            <person name="Ugarte E."/>
            <person name="Cattonaro F."/>
            <person name="Anthouard V."/>
            <person name="Vico V."/>
            <person name="Del Fabbro C."/>
            <person name="Alaux M."/>
            <person name="Di Gaspero G."/>
            <person name="Dumas V."/>
            <person name="Felice N."/>
            <person name="Paillard S."/>
            <person name="Juman I."/>
            <person name="Moroldo M."/>
            <person name="Scalabrin S."/>
            <person name="Canaguier A."/>
            <person name="Le Clainche I."/>
            <person name="Malacrida G."/>
            <person name="Durand E."/>
            <person name="Pesole G."/>
            <person name="Laucou V."/>
            <person name="Chatelet P."/>
            <person name="Merdinoglu D."/>
            <person name="Delledonne M."/>
            <person name="Pezzotti M."/>
            <person name="Lecharny A."/>
            <person name="Scarpelli C."/>
            <person name="Artiguenave F."/>
            <person name="Pe M.E."/>
            <person name="Valle G."/>
            <person name="Morgante M."/>
            <person name="Caboche M."/>
            <person name="Adam-Blondon A.-F."/>
            <person name="Weissenbach J."/>
            <person name="Quetier F."/>
            <person name="Wincker P."/>
        </authorList>
    </citation>
    <scope>NUCLEOTIDE SEQUENCE [LARGE SCALE GENOMIC DNA]</scope>
    <source>
        <strain evidence="2">cv. Pinot noir / PN40024</strain>
    </source>
</reference>
<dbReference type="InParanoid" id="D7TRG1"/>
<dbReference type="EMBL" id="FN596023">
    <property type="protein sequence ID" value="CBI33085.3"/>
    <property type="molecule type" value="Genomic_DNA"/>
</dbReference>
<sequence length="47" mass="5471">MISFHFNACTPIIATLKRLENGQQVGNHVCILDFAIRRMKMKQFYGE</sequence>
<proteinExistence type="predicted"/>
<evidence type="ECO:0000313" key="2">
    <source>
        <dbReference type="Proteomes" id="UP000009183"/>
    </source>
</evidence>
<accession>D7TRG1</accession>
<dbReference type="PaxDb" id="29760-VIT_00s0239g00130.t01"/>
<dbReference type="AlphaFoldDB" id="D7TRG1"/>